<evidence type="ECO:0000256" key="2">
    <source>
        <dbReference type="SAM" id="Phobius"/>
    </source>
</evidence>
<keyword evidence="1" id="KW-0732">Signal</keyword>
<dbReference type="AlphaFoldDB" id="N4W7H3"/>
<dbReference type="GO" id="GO:0005975">
    <property type="term" value="P:carbohydrate metabolic process"/>
    <property type="evidence" value="ECO:0007669"/>
    <property type="project" value="InterPro"/>
</dbReference>
<dbReference type="SUPFAM" id="SSF88713">
    <property type="entry name" value="Glycoside hydrolase/deacetylase"/>
    <property type="match status" value="1"/>
</dbReference>
<dbReference type="PROSITE" id="PS51677">
    <property type="entry name" value="NODB"/>
    <property type="match status" value="1"/>
</dbReference>
<proteinExistence type="predicted"/>
<feature type="transmembrane region" description="Helical" evidence="2">
    <location>
        <begin position="6"/>
        <end position="26"/>
    </location>
</feature>
<evidence type="ECO:0000313" key="5">
    <source>
        <dbReference type="Proteomes" id="UP000012283"/>
    </source>
</evidence>
<keyword evidence="2" id="KW-0472">Membrane</keyword>
<dbReference type="STRING" id="1308866.J416_11962"/>
<dbReference type="EMBL" id="APML01000055">
    <property type="protein sequence ID" value="ENH96218.1"/>
    <property type="molecule type" value="Genomic_DNA"/>
</dbReference>
<dbReference type="Gene3D" id="3.20.20.370">
    <property type="entry name" value="Glycoside hydrolase/deacetylase"/>
    <property type="match status" value="1"/>
</dbReference>
<dbReference type="InterPro" id="IPR051398">
    <property type="entry name" value="Polysacch_Deacetylase"/>
</dbReference>
<name>N4W7H3_9BACI</name>
<evidence type="ECO:0000256" key="1">
    <source>
        <dbReference type="ARBA" id="ARBA00022729"/>
    </source>
</evidence>
<dbReference type="GO" id="GO:0016810">
    <property type="term" value="F:hydrolase activity, acting on carbon-nitrogen (but not peptide) bonds"/>
    <property type="evidence" value="ECO:0007669"/>
    <property type="project" value="InterPro"/>
</dbReference>
<dbReference type="Proteomes" id="UP000012283">
    <property type="component" value="Unassembled WGS sequence"/>
</dbReference>
<organism evidence="4 5">
    <name type="scientific">Gracilibacillus halophilus YIM-C55.5</name>
    <dbReference type="NCBI Taxonomy" id="1308866"/>
    <lineage>
        <taxon>Bacteria</taxon>
        <taxon>Bacillati</taxon>
        <taxon>Bacillota</taxon>
        <taxon>Bacilli</taxon>
        <taxon>Bacillales</taxon>
        <taxon>Bacillaceae</taxon>
        <taxon>Gracilibacillus</taxon>
    </lineage>
</organism>
<dbReference type="InterPro" id="IPR002509">
    <property type="entry name" value="NODB_dom"/>
</dbReference>
<gene>
    <name evidence="4" type="ORF">J416_11962</name>
</gene>
<dbReference type="InterPro" id="IPR011330">
    <property type="entry name" value="Glyco_hydro/deAcase_b/a-brl"/>
</dbReference>
<reference evidence="4 5" key="1">
    <citation type="submission" date="2013-03" db="EMBL/GenBank/DDBJ databases">
        <title>Draft genome sequence of Gracibacillus halophilus YIM-C55.5, a moderately halophilic and thermophilic organism from the Xiaochaidamu salt lake.</title>
        <authorList>
            <person name="Sugumar T."/>
            <person name="Polireddy D.R."/>
            <person name="Antony A."/>
            <person name="Madhava Y.R."/>
            <person name="Sivakumar N."/>
        </authorList>
    </citation>
    <scope>NUCLEOTIDE SEQUENCE [LARGE SCALE GENOMIC DNA]</scope>
    <source>
        <strain evidence="4 5">YIM-C55.5</strain>
    </source>
</reference>
<keyword evidence="2" id="KW-0812">Transmembrane</keyword>
<evidence type="ECO:0000259" key="3">
    <source>
        <dbReference type="PROSITE" id="PS51677"/>
    </source>
</evidence>
<keyword evidence="2" id="KW-1133">Transmembrane helix</keyword>
<dbReference type="RefSeq" id="WP_003471982.1">
    <property type="nucleotide sequence ID" value="NZ_APML01000055.1"/>
</dbReference>
<evidence type="ECO:0000313" key="4">
    <source>
        <dbReference type="EMBL" id="ENH96218.1"/>
    </source>
</evidence>
<protein>
    <submittedName>
        <fullName evidence="4">Polysaccharide deacetylase</fullName>
    </submittedName>
</protein>
<dbReference type="PANTHER" id="PTHR34216">
    <property type="match status" value="1"/>
</dbReference>
<accession>N4W7H3</accession>
<sequence>MSRKHVFNIGFTLVFLVCFACIIMFFKDDILHALFRDGLFPIDETIEMEACQNWTDDVRDFELTDREKAESVSVLMYHRVVEEKHLNQYLTEDDGSIVSTVILKSNFIKQMDLLRDEGYTTLTLKELELFIKGEIDVPKKSIVLTFDDGFKDNAKEVYPILKERGLKGVSFVITGAISKFDAKYQPGEYQYFSASDIISSCDVFDFQSHTYNYHQRMEDDTPFLIGKEDEQVTQDLERSLVNLNGRNQAFASPYGGYDEGNIETFQELGFDMAFTVIPNDVTRETSVYEIPRKEVFPDDSLEDFKEKIGLNVP</sequence>
<feature type="domain" description="NodB homology" evidence="3">
    <location>
        <begin position="140"/>
        <end position="313"/>
    </location>
</feature>
<dbReference type="eggNOG" id="COG0726">
    <property type="taxonomic scope" value="Bacteria"/>
</dbReference>
<dbReference type="OrthoDB" id="9778320at2"/>
<dbReference type="PATRIC" id="fig|1308866.3.peg.2419"/>
<keyword evidence="5" id="KW-1185">Reference proteome</keyword>
<dbReference type="PANTHER" id="PTHR34216:SF13">
    <property type="entry name" value="XYLANASE_CHITIN DEACETYLASE"/>
    <property type="match status" value="1"/>
</dbReference>
<comment type="caution">
    <text evidence="4">The sequence shown here is derived from an EMBL/GenBank/DDBJ whole genome shotgun (WGS) entry which is preliminary data.</text>
</comment>
<dbReference type="Pfam" id="PF01522">
    <property type="entry name" value="Polysacc_deac_1"/>
    <property type="match status" value="1"/>
</dbReference>